<proteinExistence type="predicted"/>
<dbReference type="eggNOG" id="COG3210">
    <property type="taxonomic scope" value="Bacteria"/>
</dbReference>
<organism evidence="3 4">
    <name type="scientific">Legionella lansingensis</name>
    <dbReference type="NCBI Taxonomy" id="45067"/>
    <lineage>
        <taxon>Bacteria</taxon>
        <taxon>Pseudomonadati</taxon>
        <taxon>Pseudomonadota</taxon>
        <taxon>Gammaproteobacteria</taxon>
        <taxon>Legionellales</taxon>
        <taxon>Legionellaceae</taxon>
        <taxon>Legionella</taxon>
    </lineage>
</organism>
<feature type="domain" description="Inverse autotransporter beta-domain" evidence="2">
    <location>
        <begin position="47"/>
        <end position="221"/>
    </location>
</feature>
<protein>
    <recommendedName>
        <fullName evidence="2">Inverse autotransporter beta-domain domain-containing protein</fullName>
    </recommendedName>
</protein>
<evidence type="ECO:0000259" key="2">
    <source>
        <dbReference type="Pfam" id="PF11924"/>
    </source>
</evidence>
<feature type="signal peptide" evidence="1">
    <location>
        <begin position="1"/>
        <end position="24"/>
    </location>
</feature>
<dbReference type="InterPro" id="IPR024519">
    <property type="entry name" value="IAT_beta"/>
</dbReference>
<comment type="caution">
    <text evidence="3">The sequence shown here is derived from an EMBL/GenBank/DDBJ whole genome shotgun (WGS) entry which is preliminary data.</text>
</comment>
<keyword evidence="4" id="KW-1185">Reference proteome</keyword>
<evidence type="ECO:0000313" key="3">
    <source>
        <dbReference type="EMBL" id="KTD26119.1"/>
    </source>
</evidence>
<dbReference type="STRING" id="45067.Llan_0014"/>
<dbReference type="AlphaFoldDB" id="A0A0W0W0T7"/>
<dbReference type="PATRIC" id="fig|45067.4.peg.14"/>
<dbReference type="EMBL" id="LNYI01000001">
    <property type="protein sequence ID" value="KTD26119.1"/>
    <property type="molecule type" value="Genomic_DNA"/>
</dbReference>
<feature type="chain" id="PRO_5006915237" description="Inverse autotransporter beta-domain domain-containing protein" evidence="1">
    <location>
        <begin position="25"/>
        <end position="793"/>
    </location>
</feature>
<gene>
    <name evidence="3" type="ORF">Llan_0014</name>
</gene>
<dbReference type="Proteomes" id="UP000054869">
    <property type="component" value="Unassembled WGS sequence"/>
</dbReference>
<reference evidence="3 4" key="1">
    <citation type="submission" date="2015-11" db="EMBL/GenBank/DDBJ databases">
        <title>Genomic analysis of 38 Legionella species identifies large and diverse effector repertoires.</title>
        <authorList>
            <person name="Burstein D."/>
            <person name="Amaro F."/>
            <person name="Zusman T."/>
            <person name="Lifshitz Z."/>
            <person name="Cohen O."/>
            <person name="Gilbert J.A."/>
            <person name="Pupko T."/>
            <person name="Shuman H.A."/>
            <person name="Segal G."/>
        </authorList>
    </citation>
    <scope>NUCLEOTIDE SEQUENCE [LARGE SCALE GENOMIC DNA]</scope>
    <source>
        <strain evidence="3 4">ATCC 49751</strain>
    </source>
</reference>
<evidence type="ECO:0000256" key="1">
    <source>
        <dbReference type="SAM" id="SignalP"/>
    </source>
</evidence>
<accession>A0A0W0W0T7</accession>
<dbReference type="RefSeq" id="WP_028373433.1">
    <property type="nucleotide sequence ID" value="NZ_CAAAJD010000015.1"/>
</dbReference>
<evidence type="ECO:0000313" key="4">
    <source>
        <dbReference type="Proteomes" id="UP000054869"/>
    </source>
</evidence>
<dbReference type="Gene3D" id="2.40.160.160">
    <property type="entry name" value="Inverse autotransporter, beta-domain"/>
    <property type="match status" value="1"/>
</dbReference>
<keyword evidence="1" id="KW-0732">Signal</keyword>
<name>A0A0W0W0T7_9GAMM</name>
<sequence length="793" mass="84547">MHCFTHKLSFLSLSLLLANSTVHAEFSPRAFPFMPRILSEGFFGDNTLGEADAILPLYGNHDSILYIDGLGKTGSDNGHLGSIGGGYRGIRNDIFLWGAYVFGDFNRTTRGPHFPVVNPGLEFMTNLWDIHVNGYFPTSPKQKVEATFLGEQLGTTQYISFAGHNQFDNLVNLVEEVGNGVDGEIGLTLPAAKNIRLYTGGYHFSFKEAQDINGVIGGVEMPLNRYFTVSVRDSYDRVQKNTAQVTIRLTLGGMDKSESSNIHDRLLDPIPRHLGTWDTGSGIPSQQAYIDTGVRVLTRGNIWFFSGAGIPFDAANGFSNCTFENNCLDTSFTQLTIDAIDNLSPGANLYLGPGTYNTQSGTSSFASAFAPHASLLLLPSPLILNERQSIYGRSGDFSVRQLQVVTGTFILTGDNTYDSIFLLNDDGQYTNGLIIAGSVKISNSAIGANSSSLGFRTAVSIEEPLDVPPINVTIENSQINAFTNDGSTATGVFIGTTRPTSRVNLINDIISINATRQTAGTITGRGIFVNQSENITLSNSQVNVQVNHSAGQDAIAEGVRVEQGSVTLENSTLSVNSTSLGGTSSSADAVGLLVDDPTDESLSTVTTRQTRINTTAEAAGTATATGIRIRGFINTETGRRATLFFTGIRLNSQASADLNSTAQGISAAAAEIQEILNNVNMPVSSYFTATASSPDTASAVGVVLEIEGRFNNITSIEKLAANRRDYYSVSALNTTSSTATGFFANLDSTAVLTNPSIVTQATNSNAFLTGSNESQIFVCGIFSLITNGCQFGV</sequence>
<dbReference type="OrthoDB" id="5647610at2"/>
<dbReference type="Pfam" id="PF11924">
    <property type="entry name" value="IAT_beta"/>
    <property type="match status" value="1"/>
</dbReference>
<dbReference type="InterPro" id="IPR038177">
    <property type="entry name" value="IAT_beta_sf"/>
</dbReference>